<dbReference type="Proteomes" id="UP000053300">
    <property type="component" value="Unassembled WGS sequence"/>
</dbReference>
<dbReference type="KEGG" id="cke:B5M06_09875"/>
<dbReference type="EMBL" id="CP020121">
    <property type="protein sequence ID" value="AQZ98510.1"/>
    <property type="molecule type" value="Genomic_DNA"/>
</dbReference>
<dbReference type="SUPFAM" id="SSF50037">
    <property type="entry name" value="C-terminal domain of transcriptional repressors"/>
    <property type="match status" value="1"/>
</dbReference>
<dbReference type="EMBL" id="LPXH01000037">
    <property type="protein sequence ID" value="KUF39229.1"/>
    <property type="molecule type" value="Genomic_DNA"/>
</dbReference>
<name>A0A0W7YW19_9BURK</name>
<dbReference type="InterPro" id="IPR008988">
    <property type="entry name" value="Transcriptional_repressor_C"/>
</dbReference>
<organism evidence="4 5">
    <name type="scientific">Comamonas kerstersii</name>
    <dbReference type="NCBI Taxonomy" id="225992"/>
    <lineage>
        <taxon>Bacteria</taxon>
        <taxon>Pseudomonadati</taxon>
        <taxon>Pseudomonadota</taxon>
        <taxon>Betaproteobacteria</taxon>
        <taxon>Burkholderiales</taxon>
        <taxon>Comamonadaceae</taxon>
        <taxon>Comamonas</taxon>
    </lineage>
</organism>
<dbReference type="STRING" id="225992.B5M06_09875"/>
<evidence type="ECO:0000313" key="5">
    <source>
        <dbReference type="Proteomes" id="UP000053300"/>
    </source>
</evidence>
<reference evidence="4 5" key="1">
    <citation type="submission" date="2015-12" db="EMBL/GenBank/DDBJ databases">
        <title>Complete genome sequence of a multi-drug resistant strain Acidovorax sp. 12322-1.</title>
        <authorList>
            <person name="Ming D."/>
            <person name="Wang M."/>
            <person name="Hu S."/>
            <person name="Zhou Y."/>
            <person name="Jiang T."/>
        </authorList>
    </citation>
    <scope>NUCLEOTIDE SEQUENCE [LARGE SCALE GENOMIC DNA]</scope>
    <source>
        <strain evidence="4 5">12322-1</strain>
    </source>
</reference>
<accession>A0A0W7YW19</accession>
<feature type="domain" description="Ferrous iron transporter FeoA-like" evidence="2">
    <location>
        <begin position="13"/>
        <end position="91"/>
    </location>
</feature>
<dbReference type="GeneID" id="83039630"/>
<dbReference type="InterPro" id="IPR007167">
    <property type="entry name" value="Fe-transptr_FeoA-like"/>
</dbReference>
<dbReference type="OrthoDB" id="559009at2"/>
<evidence type="ECO:0000256" key="1">
    <source>
        <dbReference type="ARBA" id="ARBA00023004"/>
    </source>
</evidence>
<dbReference type="InterPro" id="IPR038157">
    <property type="entry name" value="FeoA_core_dom"/>
</dbReference>
<dbReference type="PANTHER" id="PTHR42954:SF2">
    <property type="entry name" value="FE(2+) TRANSPORT PROTEIN A"/>
    <property type="match status" value="1"/>
</dbReference>
<dbReference type="Proteomes" id="UP000242792">
    <property type="component" value="Chromosome"/>
</dbReference>
<dbReference type="SMART" id="SM00899">
    <property type="entry name" value="FeoA"/>
    <property type="match status" value="1"/>
</dbReference>
<evidence type="ECO:0000313" key="3">
    <source>
        <dbReference type="EMBL" id="AQZ98510.1"/>
    </source>
</evidence>
<protein>
    <submittedName>
        <fullName evidence="3">Ferrous iron transport protein A</fullName>
    </submittedName>
</protein>
<dbReference type="InterPro" id="IPR052713">
    <property type="entry name" value="FeoA"/>
</dbReference>
<dbReference type="Gene3D" id="2.30.30.90">
    <property type="match status" value="1"/>
</dbReference>
<dbReference type="AlphaFoldDB" id="A0A0W7YW19"/>
<gene>
    <name evidence="4" type="ORF">AS359_01465</name>
    <name evidence="3" type="ORF">B5M06_09875</name>
</gene>
<keyword evidence="5" id="KW-1185">Reference proteome</keyword>
<accession>A0A1V0BF37</accession>
<evidence type="ECO:0000313" key="4">
    <source>
        <dbReference type="EMBL" id="KUF39229.1"/>
    </source>
</evidence>
<dbReference type="Pfam" id="PF04023">
    <property type="entry name" value="FeoA"/>
    <property type="match status" value="1"/>
</dbReference>
<proteinExistence type="predicted"/>
<evidence type="ECO:0000259" key="2">
    <source>
        <dbReference type="SMART" id="SM00899"/>
    </source>
</evidence>
<reference evidence="3 6" key="2">
    <citation type="submission" date="2017-03" db="EMBL/GenBank/DDBJ databases">
        <title>Rapid Whole Genome Sequencing of Comamonas kerstersii Causing Continuous ambulatory Peritoneal Dialysis-Associated Peritonitis.</title>
        <authorList>
            <person name="Zheng B."/>
        </authorList>
    </citation>
    <scope>NUCLEOTIDE SEQUENCE [LARGE SCALE GENOMIC DNA]</scope>
    <source>
        <strain evidence="3 6">8943</strain>
    </source>
</reference>
<dbReference type="RefSeq" id="WP_054066084.1">
    <property type="nucleotide sequence ID" value="NZ_CATYED010000022.1"/>
</dbReference>
<dbReference type="GO" id="GO:0046914">
    <property type="term" value="F:transition metal ion binding"/>
    <property type="evidence" value="ECO:0007669"/>
    <property type="project" value="InterPro"/>
</dbReference>
<evidence type="ECO:0000313" key="6">
    <source>
        <dbReference type="Proteomes" id="UP000242792"/>
    </source>
</evidence>
<keyword evidence="1" id="KW-0408">Iron</keyword>
<dbReference type="PANTHER" id="PTHR42954">
    <property type="entry name" value="FE(2+) TRANSPORT PROTEIN A"/>
    <property type="match status" value="1"/>
</dbReference>
<accession>A0A1V3TLU9</accession>
<sequence length="95" mass="10260">MQSAITNGKGAALGLHQLQKYQAARVTGFRACADDSDQQVVMRLMEIGFLPGETVHVIATGFPKGDPLAVRVGQSTFALRRHEAAWVEVALEVQP</sequence>